<keyword evidence="3" id="KW-0378">Hydrolase</keyword>
<dbReference type="CDD" id="cd08071">
    <property type="entry name" value="MPN_DUF2466"/>
    <property type="match status" value="1"/>
</dbReference>
<evidence type="ECO:0000256" key="2">
    <source>
        <dbReference type="ARBA" id="ARBA00022723"/>
    </source>
</evidence>
<dbReference type="InterPro" id="IPR001405">
    <property type="entry name" value="UPF0758"/>
</dbReference>
<keyword evidence="5" id="KW-0482">Metalloprotease</keyword>
<dbReference type="Pfam" id="PF20582">
    <property type="entry name" value="UPF0758_N"/>
    <property type="match status" value="1"/>
</dbReference>
<comment type="caution">
    <text evidence="8">The sequence shown here is derived from an EMBL/GenBank/DDBJ whole genome shotgun (WGS) entry which is preliminary data.</text>
</comment>
<evidence type="ECO:0000313" key="8">
    <source>
        <dbReference type="EMBL" id="MCZ0861809.1"/>
    </source>
</evidence>
<evidence type="ECO:0000256" key="4">
    <source>
        <dbReference type="ARBA" id="ARBA00022833"/>
    </source>
</evidence>
<dbReference type="PANTHER" id="PTHR30471">
    <property type="entry name" value="DNA REPAIR PROTEIN RADC"/>
    <property type="match status" value="1"/>
</dbReference>
<dbReference type="RefSeq" id="WP_268921995.1">
    <property type="nucleotide sequence ID" value="NZ_JAPTGC010000001.1"/>
</dbReference>
<evidence type="ECO:0000256" key="6">
    <source>
        <dbReference type="RuleBase" id="RU003797"/>
    </source>
</evidence>
<comment type="similarity">
    <text evidence="6">Belongs to the UPF0758 family.</text>
</comment>
<evidence type="ECO:0000313" key="9">
    <source>
        <dbReference type="Proteomes" id="UP001141336"/>
    </source>
</evidence>
<dbReference type="PROSITE" id="PS50249">
    <property type="entry name" value="MPN"/>
    <property type="match status" value="1"/>
</dbReference>
<dbReference type="PROSITE" id="PS01302">
    <property type="entry name" value="UPF0758"/>
    <property type="match status" value="1"/>
</dbReference>
<accession>A0ABT4IJ91</accession>
<proteinExistence type="inferred from homology"/>
<evidence type="ECO:0000256" key="3">
    <source>
        <dbReference type="ARBA" id="ARBA00022801"/>
    </source>
</evidence>
<dbReference type="Pfam" id="PF04002">
    <property type="entry name" value="RadC"/>
    <property type="match status" value="1"/>
</dbReference>
<evidence type="ECO:0000259" key="7">
    <source>
        <dbReference type="PROSITE" id="PS50249"/>
    </source>
</evidence>
<dbReference type="EMBL" id="JAPTGC010000001">
    <property type="protein sequence ID" value="MCZ0861809.1"/>
    <property type="molecule type" value="Genomic_DNA"/>
</dbReference>
<dbReference type="Gene3D" id="3.40.140.10">
    <property type="entry name" value="Cytidine Deaminase, domain 2"/>
    <property type="match status" value="1"/>
</dbReference>
<dbReference type="InterPro" id="IPR025657">
    <property type="entry name" value="RadC_JAB"/>
</dbReference>
<keyword evidence="1" id="KW-0645">Protease</keyword>
<feature type="domain" description="MPN" evidence="7">
    <location>
        <begin position="100"/>
        <end position="220"/>
    </location>
</feature>
<keyword evidence="2" id="KW-0479">Metal-binding</keyword>
<gene>
    <name evidence="8" type="primary">radC</name>
    <name evidence="8" type="ORF">O0S09_00875</name>
</gene>
<protein>
    <submittedName>
        <fullName evidence="8">DNA repair protein RadC</fullName>
    </submittedName>
</protein>
<keyword evidence="9" id="KW-1185">Reference proteome</keyword>
<evidence type="ECO:0000256" key="5">
    <source>
        <dbReference type="ARBA" id="ARBA00023049"/>
    </source>
</evidence>
<organism evidence="8 9">
    <name type="scientific">Methanocorpusculum vombati</name>
    <dbReference type="NCBI Taxonomy" id="3002864"/>
    <lineage>
        <taxon>Archaea</taxon>
        <taxon>Methanobacteriati</taxon>
        <taxon>Methanobacteriota</taxon>
        <taxon>Stenosarchaea group</taxon>
        <taxon>Methanomicrobia</taxon>
        <taxon>Methanomicrobiales</taxon>
        <taxon>Methanocorpusculaceae</taxon>
        <taxon>Methanocorpusculum</taxon>
    </lineage>
</organism>
<dbReference type="NCBIfam" id="TIGR00608">
    <property type="entry name" value="radc"/>
    <property type="match status" value="1"/>
</dbReference>
<reference evidence="8" key="1">
    <citation type="submission" date="2022-12" db="EMBL/GenBank/DDBJ databases">
        <title>Isolation and characterisation of novel Methanocorpusculum spp. from native Australian herbivores indicates the genus is ancestrally host-associated.</title>
        <authorList>
            <person name="Volmer J.G."/>
            <person name="Soo R.M."/>
            <person name="Evans P.N."/>
            <person name="Hoedt E.C."/>
            <person name="Astorga Alsina A.L."/>
            <person name="Woodcroft B.J."/>
            <person name="Tyson G.W."/>
            <person name="Hugenholtz P."/>
            <person name="Morrison M."/>
        </authorList>
    </citation>
    <scope>NUCLEOTIDE SEQUENCE</scope>
    <source>
        <strain evidence="8">CW153</strain>
    </source>
</reference>
<dbReference type="Proteomes" id="UP001141336">
    <property type="component" value="Unassembled WGS sequence"/>
</dbReference>
<dbReference type="InterPro" id="IPR046778">
    <property type="entry name" value="UPF0758_N"/>
</dbReference>
<sequence>MSLKNTAEIDRPREKLIANGPQSLTLAELIAAIIGRGTVKNDALKIGRTVADILMKHTYATSIQDVAAVDGMGPAKACQILAALELARRFPPPDRKNAKVQCAEDILPFISQYRYDQQENVVAATLSGAHEILNIRLITRGLVNQSQIHPREVFADAVTDRAAAIILIHNHPSGNLTPSARDILMTKNILDAGTILGIELLDHLIIGPCEGFRSILTEIKGKPTTETSGSPRENP</sequence>
<dbReference type="InterPro" id="IPR020891">
    <property type="entry name" value="UPF0758_CS"/>
</dbReference>
<name>A0ABT4IJ91_9EURY</name>
<dbReference type="PANTHER" id="PTHR30471:SF3">
    <property type="entry name" value="UPF0758 PROTEIN YEES-RELATED"/>
    <property type="match status" value="1"/>
</dbReference>
<keyword evidence="4" id="KW-0862">Zinc</keyword>
<dbReference type="InterPro" id="IPR037518">
    <property type="entry name" value="MPN"/>
</dbReference>
<evidence type="ECO:0000256" key="1">
    <source>
        <dbReference type="ARBA" id="ARBA00022670"/>
    </source>
</evidence>